<feature type="non-terminal residue" evidence="2">
    <location>
        <position position="901"/>
    </location>
</feature>
<dbReference type="RefSeq" id="XP_042638885.1">
    <property type="nucleotide sequence ID" value="XM_042782951.1"/>
</dbReference>
<dbReference type="Proteomes" id="UP000694850">
    <property type="component" value="Unplaced"/>
</dbReference>
<keyword evidence="1" id="KW-1185">Reference proteome</keyword>
<proteinExistence type="predicted"/>
<evidence type="ECO:0000313" key="2">
    <source>
        <dbReference type="RefSeq" id="XP_042638885.1"/>
    </source>
</evidence>
<gene>
    <name evidence="2" type="primary">MTUS2</name>
</gene>
<name>A0AC54ZFA3_ORYAF</name>
<organism evidence="1 2">
    <name type="scientific">Orycteropus afer afer</name>
    <dbReference type="NCBI Taxonomy" id="1230840"/>
    <lineage>
        <taxon>Eukaryota</taxon>
        <taxon>Metazoa</taxon>
        <taxon>Chordata</taxon>
        <taxon>Craniata</taxon>
        <taxon>Vertebrata</taxon>
        <taxon>Euteleostomi</taxon>
        <taxon>Mammalia</taxon>
        <taxon>Eutheria</taxon>
        <taxon>Afrotheria</taxon>
        <taxon>Tubulidentata</taxon>
        <taxon>Orycteropodidae</taxon>
        <taxon>Orycteropus</taxon>
    </lineage>
</organism>
<evidence type="ECO:0000313" key="1">
    <source>
        <dbReference type="Proteomes" id="UP000694850"/>
    </source>
</evidence>
<sequence length="901" mass="95230">MSVPVAPKKSCYAQLQDNRNGVTNNNESVFSLGDSNANQITQVTSSQGESKTCGLADETGNANSRELENITHLSKEFHMLQGFGNDSQDRPTDMKGCKPSLTVRGELSKHTMEKGAALPQTPWGPQGPSLSGWRNVSSEPCPKVLSHLDSDVTQRVLKDPLAKILDGEEPRKRSLDRASGCAIQVDVPTKERVGSMSWEDLQPTSVDPAVAPHPVSEGGETPQKTLPGHLLEAAFDPACHTSEEEVELCPKPSTSGTKETAPSETQREGGSVLNVSYESTTRSARTESALNVGLASKEIPSHPETQLAQGEEEPQLELKCVQPRAVQELKSTLAERLACHKDDSLLSTGRKEPCGEAEKSSSHQEATGAISCLPNGSLHHLGLGRGSHENEEREIDLHEGSPQTVYKQGSASLGAADNQPTGKISPSVGRKLGKTPPSNVSPGDGQVTSVLDGPPTNRPLDVTEERRLLGSGHMDIATSLAEDPSAGEINNGAPETLDQQSSSSEAGENKKMTTSVAGTRNLLENATDTESTPAKTDSLFVIPVPLNVPTVNVTHQPIPASSCVQDCGMLGVDTGSSVAIPSAPESVQLLDTSSTVPEKSTSPSGIPKPVSTNSKDTSSLQEGMANGQVEKTDERTEAKPVIMPKPKHVRPKIITYIRRSPQALGQVDTSLVPVGLPYTAPACSMPLPKEEKMASGDPKPPATLYEKFKPDLQKPRVFSSGLMVSGIKPPGHHFSQMSEKFLQEFSSLPSDLKKTSSANAAKSNLPKSGLRPPGYSRLPAAKLAAFGFVRSSSVSSVSSSQSADSAQTEPSRTNRSTFGNEDQPALKAAVPSKEAAKGASRAAPPAPSSVATPRRSLLPAPKPTSAPAGTKKETQKDQDSHKPAISSPKRIAAPTTKLHSP</sequence>
<protein>
    <submittedName>
        <fullName evidence="2">Microtubule-associated tumor suppressor candidate 2</fullName>
    </submittedName>
</protein>
<reference evidence="2" key="1">
    <citation type="submission" date="2025-08" db="UniProtKB">
        <authorList>
            <consortium name="RefSeq"/>
        </authorList>
    </citation>
    <scope>IDENTIFICATION</scope>
</reference>
<accession>A0AC54ZFA3</accession>